<dbReference type="STRING" id="71784.A0A1Y2B4S3"/>
<organism evidence="16 17">
    <name type="scientific">Naematelia encephala</name>
    <dbReference type="NCBI Taxonomy" id="71784"/>
    <lineage>
        <taxon>Eukaryota</taxon>
        <taxon>Fungi</taxon>
        <taxon>Dikarya</taxon>
        <taxon>Basidiomycota</taxon>
        <taxon>Agaricomycotina</taxon>
        <taxon>Tremellomycetes</taxon>
        <taxon>Tremellales</taxon>
        <taxon>Naemateliaceae</taxon>
        <taxon>Naematelia</taxon>
    </lineage>
</organism>
<dbReference type="OrthoDB" id="412182at2759"/>
<evidence type="ECO:0000256" key="7">
    <source>
        <dbReference type="ARBA" id="ARBA00022679"/>
    </source>
</evidence>
<evidence type="ECO:0000256" key="1">
    <source>
        <dbReference type="ARBA" id="ARBA00004141"/>
    </source>
</evidence>
<dbReference type="Gene3D" id="3.40.50.150">
    <property type="entry name" value="Vaccinia Virus protein VP39"/>
    <property type="match status" value="1"/>
</dbReference>
<dbReference type="AlphaFoldDB" id="A0A1Y2B4S3"/>
<keyword evidence="7 16" id="KW-0808">Transferase</keyword>
<comment type="subcellular location">
    <subcellularLocation>
        <location evidence="1">Membrane</location>
        <topology evidence="1">Multi-pass membrane protein</topology>
    </subcellularLocation>
</comment>
<keyword evidence="5" id="KW-0444">Lipid biosynthesis</keyword>
<evidence type="ECO:0000256" key="10">
    <source>
        <dbReference type="ARBA" id="ARBA00022919"/>
    </source>
</evidence>
<accession>A0A1Y2B4S3</accession>
<dbReference type="InterPro" id="IPR052290">
    <property type="entry name" value="Sphingo_C9-MT"/>
</dbReference>
<comment type="similarity">
    <text evidence="4">Belongs to the CFA/CMAS family.</text>
</comment>
<sequence>MSTSETVLNGDAVPQGFKTTSYPAIANPPLPAEGSAAFNNLHMILLNLAVSWLVQKLIPFRTGWTTYFVLLALLFVPVTMSYWILTSKYGRRVNEKIPLPGKPLDHYLEIKGGGLTKYEGKKIPMQVFHDAYFDGKVEFKGEVLDVMEYRHDWATFEFTPELFKYVFTNLIPDVILHTESQDAEQVTDHYDRGNDFYSWFLGPRMIYTSGVISDINRMETLEELQDNKLTLVCEKLDLKPGDKMLDIGCGWGTLATHAAKNYGVDVTGVTLAKEQTAFGNERLQENGIPETQGRILCKDFRNIDHPKGYFNKISCLEMAEHVGIRRYSKFLGEVYDLLDDDGLMVFQVAGIRTNWQFEDLNWGLFMNKYVFPGADASLPLGWVIKQLESANFEIKSVDVLGVHYSATLYRWYLNWVSNKDKVVEKYGIRWYRVWVFFLAYSVIASRQGTASVFQITCHKNLNGFHRIEGVPSHGSIHAPISRKIESVVSHKDLWPEKYSS</sequence>
<evidence type="ECO:0000256" key="14">
    <source>
        <dbReference type="ARBA" id="ARBA00039020"/>
    </source>
</evidence>
<keyword evidence="6 16" id="KW-0489">Methyltransferase</keyword>
<evidence type="ECO:0000256" key="5">
    <source>
        <dbReference type="ARBA" id="ARBA00022516"/>
    </source>
</evidence>
<comment type="pathway">
    <text evidence="2">Lipid metabolism; sphingolipid metabolism.</text>
</comment>
<comment type="pathway">
    <text evidence="3">Sphingolipid metabolism.</text>
</comment>
<keyword evidence="10" id="KW-0746">Sphingolipid metabolism</keyword>
<dbReference type="EC" id="2.1.1.317" evidence="14"/>
<evidence type="ECO:0000313" key="16">
    <source>
        <dbReference type="EMBL" id="ORY29828.1"/>
    </source>
</evidence>
<keyword evidence="12" id="KW-0443">Lipid metabolism</keyword>
<protein>
    <recommendedName>
        <fullName evidence="14">sphingolipid C(9)-methyltransferase</fullName>
        <ecNumber evidence="14">2.1.1.317</ecNumber>
    </recommendedName>
</protein>
<dbReference type="PANTHER" id="PTHR45197">
    <property type="entry name" value="SYNTHASE, PUTATIVE (AFU_ORTHOLOGUE AFUA_7G04190)-RELATED"/>
    <property type="match status" value="1"/>
</dbReference>
<evidence type="ECO:0000256" key="6">
    <source>
        <dbReference type="ARBA" id="ARBA00022603"/>
    </source>
</evidence>
<dbReference type="Pfam" id="PF02353">
    <property type="entry name" value="CMAS"/>
    <property type="match status" value="1"/>
</dbReference>
<dbReference type="GO" id="GO:0006665">
    <property type="term" value="P:sphingolipid metabolic process"/>
    <property type="evidence" value="ECO:0007669"/>
    <property type="project" value="UniProtKB-KW"/>
</dbReference>
<dbReference type="GO" id="GO:0032259">
    <property type="term" value="P:methylation"/>
    <property type="evidence" value="ECO:0007669"/>
    <property type="project" value="UniProtKB-KW"/>
</dbReference>
<dbReference type="PANTHER" id="PTHR45197:SF1">
    <property type="entry name" value="SPHINGOLIPID C9-METHYLTRANSFERASE A-RELATED"/>
    <property type="match status" value="1"/>
</dbReference>
<dbReference type="GO" id="GO:0008168">
    <property type="term" value="F:methyltransferase activity"/>
    <property type="evidence" value="ECO:0007669"/>
    <property type="project" value="UniProtKB-KW"/>
</dbReference>
<keyword evidence="11 15" id="KW-1133">Transmembrane helix</keyword>
<keyword evidence="17" id="KW-1185">Reference proteome</keyword>
<gene>
    <name evidence="16" type="ORF">BCR39DRAFT_531178</name>
</gene>
<dbReference type="EMBL" id="MCFC01000023">
    <property type="protein sequence ID" value="ORY29828.1"/>
    <property type="molecule type" value="Genomic_DNA"/>
</dbReference>
<comment type="caution">
    <text evidence="16">The sequence shown here is derived from an EMBL/GenBank/DDBJ whole genome shotgun (WGS) entry which is preliminary data.</text>
</comment>
<keyword evidence="9 15" id="KW-0812">Transmembrane</keyword>
<proteinExistence type="inferred from homology"/>
<feature type="transmembrane region" description="Helical" evidence="15">
    <location>
        <begin position="66"/>
        <end position="85"/>
    </location>
</feature>
<dbReference type="InParanoid" id="A0A1Y2B4S3"/>
<dbReference type="CDD" id="cd02440">
    <property type="entry name" value="AdoMet_MTases"/>
    <property type="match status" value="1"/>
</dbReference>
<dbReference type="GO" id="GO:0016020">
    <property type="term" value="C:membrane"/>
    <property type="evidence" value="ECO:0007669"/>
    <property type="project" value="UniProtKB-SubCell"/>
</dbReference>
<evidence type="ECO:0000256" key="12">
    <source>
        <dbReference type="ARBA" id="ARBA00023098"/>
    </source>
</evidence>
<evidence type="ECO:0000256" key="4">
    <source>
        <dbReference type="ARBA" id="ARBA00010815"/>
    </source>
</evidence>
<evidence type="ECO:0000256" key="8">
    <source>
        <dbReference type="ARBA" id="ARBA00022691"/>
    </source>
</evidence>
<evidence type="ECO:0000256" key="13">
    <source>
        <dbReference type="ARBA" id="ARBA00023136"/>
    </source>
</evidence>
<evidence type="ECO:0000256" key="11">
    <source>
        <dbReference type="ARBA" id="ARBA00022989"/>
    </source>
</evidence>
<dbReference type="InterPro" id="IPR029063">
    <property type="entry name" value="SAM-dependent_MTases_sf"/>
</dbReference>
<evidence type="ECO:0000256" key="2">
    <source>
        <dbReference type="ARBA" id="ARBA00004760"/>
    </source>
</evidence>
<keyword evidence="13 15" id="KW-0472">Membrane</keyword>
<dbReference type="Proteomes" id="UP000193986">
    <property type="component" value="Unassembled WGS sequence"/>
</dbReference>
<keyword evidence="8" id="KW-0949">S-adenosyl-L-methionine</keyword>
<evidence type="ECO:0000256" key="9">
    <source>
        <dbReference type="ARBA" id="ARBA00022692"/>
    </source>
</evidence>
<dbReference type="SUPFAM" id="SSF53335">
    <property type="entry name" value="S-adenosyl-L-methionine-dependent methyltransferases"/>
    <property type="match status" value="1"/>
</dbReference>
<evidence type="ECO:0000256" key="15">
    <source>
        <dbReference type="SAM" id="Phobius"/>
    </source>
</evidence>
<evidence type="ECO:0000313" key="17">
    <source>
        <dbReference type="Proteomes" id="UP000193986"/>
    </source>
</evidence>
<name>A0A1Y2B4S3_9TREE</name>
<reference evidence="16 17" key="1">
    <citation type="submission" date="2016-07" db="EMBL/GenBank/DDBJ databases">
        <title>Pervasive Adenine N6-methylation of Active Genes in Fungi.</title>
        <authorList>
            <consortium name="DOE Joint Genome Institute"/>
            <person name="Mondo S.J."/>
            <person name="Dannebaum R.O."/>
            <person name="Kuo R.C."/>
            <person name="Labutti K."/>
            <person name="Haridas S."/>
            <person name="Kuo A."/>
            <person name="Salamov A."/>
            <person name="Ahrendt S.R."/>
            <person name="Lipzen A."/>
            <person name="Sullivan W."/>
            <person name="Andreopoulos W.B."/>
            <person name="Clum A."/>
            <person name="Lindquist E."/>
            <person name="Daum C."/>
            <person name="Ramamoorthy G.K."/>
            <person name="Gryganskyi A."/>
            <person name="Culley D."/>
            <person name="Magnuson J.K."/>
            <person name="James T.Y."/>
            <person name="O'Malley M.A."/>
            <person name="Stajich J.E."/>
            <person name="Spatafora J.W."/>
            <person name="Visel A."/>
            <person name="Grigoriev I.V."/>
        </authorList>
    </citation>
    <scope>NUCLEOTIDE SEQUENCE [LARGE SCALE GENOMIC DNA]</scope>
    <source>
        <strain evidence="16 17">68-887.2</strain>
    </source>
</reference>
<evidence type="ECO:0000256" key="3">
    <source>
        <dbReference type="ARBA" id="ARBA00004991"/>
    </source>
</evidence>